<gene>
    <name evidence="1" type="ORF">Pmgp_01257</name>
</gene>
<name>A0A4Y7RT99_9FIRM</name>
<dbReference type="RefSeq" id="WP_134213122.1">
    <property type="nucleotide sequence ID" value="NZ_QFFZ01000009.1"/>
</dbReference>
<reference evidence="1 2" key="1">
    <citation type="journal article" date="2018" name="Environ. Microbiol.">
        <title>Novel energy conservation strategies and behaviour of Pelotomaculum schinkii driving syntrophic propionate catabolism.</title>
        <authorList>
            <person name="Hidalgo-Ahumada C.A.P."/>
            <person name="Nobu M.K."/>
            <person name="Narihiro T."/>
            <person name="Tamaki H."/>
            <person name="Liu W.T."/>
            <person name="Kamagata Y."/>
            <person name="Stams A.J.M."/>
            <person name="Imachi H."/>
            <person name="Sousa D.Z."/>
        </authorList>
    </citation>
    <scope>NUCLEOTIDE SEQUENCE [LARGE SCALE GENOMIC DNA]</scope>
    <source>
        <strain evidence="1 2">MGP</strain>
    </source>
</reference>
<evidence type="ECO:0000313" key="2">
    <source>
        <dbReference type="Proteomes" id="UP000297597"/>
    </source>
</evidence>
<dbReference type="AlphaFoldDB" id="A0A4Y7RT99"/>
<accession>A0A4Y7RT99</accession>
<evidence type="ECO:0000313" key="1">
    <source>
        <dbReference type="EMBL" id="TEB12101.1"/>
    </source>
</evidence>
<organism evidence="1 2">
    <name type="scientific">Pelotomaculum propionicicum</name>
    <dbReference type="NCBI Taxonomy" id="258475"/>
    <lineage>
        <taxon>Bacteria</taxon>
        <taxon>Bacillati</taxon>
        <taxon>Bacillota</taxon>
        <taxon>Clostridia</taxon>
        <taxon>Eubacteriales</taxon>
        <taxon>Desulfotomaculaceae</taxon>
        <taxon>Pelotomaculum</taxon>
    </lineage>
</organism>
<sequence>MLKVKDLDEDKKLLLLDLYKLTEERIHESCLGYCAGCPSYRPLPHDATKTAVSSLVKEGYIVLDDQNHYKLSEEGEQYVKEFIKKDNKN</sequence>
<keyword evidence="2" id="KW-1185">Reference proteome</keyword>
<protein>
    <submittedName>
        <fullName evidence="1">Uncharacterized protein</fullName>
    </submittedName>
</protein>
<dbReference type="Proteomes" id="UP000297597">
    <property type="component" value="Unassembled WGS sequence"/>
</dbReference>
<dbReference type="EMBL" id="QFFZ01000009">
    <property type="protein sequence ID" value="TEB12101.1"/>
    <property type="molecule type" value="Genomic_DNA"/>
</dbReference>
<proteinExistence type="predicted"/>
<comment type="caution">
    <text evidence="1">The sequence shown here is derived from an EMBL/GenBank/DDBJ whole genome shotgun (WGS) entry which is preliminary data.</text>
</comment>